<dbReference type="GO" id="GO:0031991">
    <property type="term" value="P:regulation of actomyosin contractile ring contraction"/>
    <property type="evidence" value="ECO:0007669"/>
    <property type="project" value="TreeGrafter"/>
</dbReference>
<feature type="compositionally biased region" description="Low complexity" evidence="1">
    <location>
        <begin position="195"/>
        <end position="216"/>
    </location>
</feature>
<dbReference type="InterPro" id="IPR027267">
    <property type="entry name" value="AH/BAR_dom_sf"/>
</dbReference>
<feature type="compositionally biased region" description="Pro residues" evidence="1">
    <location>
        <begin position="15"/>
        <end position="25"/>
    </location>
</feature>
<accession>A0A0C2TNF7</accession>
<evidence type="ECO:0000259" key="2">
    <source>
        <dbReference type="PROSITE" id="PS50010"/>
    </source>
</evidence>
<feature type="region of interest" description="Disordered" evidence="1">
    <location>
        <begin position="1"/>
        <end position="88"/>
    </location>
</feature>
<dbReference type="HOGENOM" id="CLU_004370_0_0_1"/>
<dbReference type="Gene3D" id="1.20.900.10">
    <property type="entry name" value="Dbl homology (DH) domain"/>
    <property type="match status" value="1"/>
</dbReference>
<dbReference type="GO" id="GO:0032955">
    <property type="term" value="P:regulation of division septum assembly"/>
    <property type="evidence" value="ECO:0007669"/>
    <property type="project" value="TreeGrafter"/>
</dbReference>
<evidence type="ECO:0000313" key="4">
    <source>
        <dbReference type="Proteomes" id="UP000054549"/>
    </source>
</evidence>
<sequence length="952" mass="106079">SPPPLSPSSSNSTSPPLPARSPLRPPTRSISSSAMSTMSRHSLATEPSASSRSQGSVKPDTPPPLAPEDTAIVANADPPIPGSFPMRNPTSFHTLEGLLESIANLNMDETLRAKPFAPSRRSESPLSISHTEADEERFSSSSASSLGQPQSSQPMTKRQHALQELLSSERAYASDLALICEVHIPLALGTCAIPTPQTSSQDSSASSPRSQSTASDISHIPCGPPMSMEDTKIIFNNVQELALFSESLCDKLEKAIGAGDDDDHVGGLFLSIINEFEAPYKYYITRHPTALAHLQNLPQTPALTNYLSRTQSVASAVSHAWDISSLLIKPVQRLLKYPLLMLALYEETPDGHPDKENLDLARKKMEEVARNVNEGRRRAEVVKEVLSSKKPLSAVNLSKMKNIRVGFNRLPADADSIEALKVERMHMELKRVDSFAQQFARNVLDWSRSMSNVVVALRVWAISFGKVIGLSMDQGSEAFDAFLSVVEEQLMPLCVSLEATVNDKLLKEIAHLLNSMTQPFKLLASMMEQEPLHHHLLTMNMNNRRPPPNLIEASNNYRALRDQLAAELPDYLLLLHKGLTILTRRLVAIQTEFWRAVRDRWGSLWNMLRVDGEMNAGYEETIKVWWTRWTEVDDIVSSINITQRRKLYTEIVVRSRNSTHSSGDSVQSRRTSPTTGNVSNVLSALEPTHASLTRTRARGASDASVRAPRPRTAGRKISNESLRSGIPRQTKAVRRKTDEFTDYTPQPHTPPQSAISSTTPLPRRTSMPLPIGRPTPGRSDSSSRTAATSFAGTDPDQTLCPENGSPEHYHRHKHDNYHQYQDDRHAYDHDRNRDRGRTSRKSTASDESWLTVNNNDPRVLTQSQRDSWINKETKYVCRVIHSCVPPASVSYFSFPFFTLVEDDMYEVLQEAGHPSMHPKLPLYVDDGEDCLLLCRDVHQNVGWAFASFLEPL</sequence>
<dbReference type="SUPFAM" id="SSF48065">
    <property type="entry name" value="DBL homology domain (DH-domain)"/>
    <property type="match status" value="1"/>
</dbReference>
<dbReference type="InterPro" id="IPR000219">
    <property type="entry name" value="DH_dom"/>
</dbReference>
<dbReference type="GO" id="GO:0005085">
    <property type="term" value="F:guanyl-nucleotide exchange factor activity"/>
    <property type="evidence" value="ECO:0007669"/>
    <property type="project" value="InterPro"/>
</dbReference>
<dbReference type="OrthoDB" id="10256089at2759"/>
<name>A0A0C2TNF7_AMAMK</name>
<feature type="compositionally biased region" description="Basic and acidic residues" evidence="1">
    <location>
        <begin position="816"/>
        <end position="837"/>
    </location>
</feature>
<dbReference type="PANTHER" id="PTHR22834:SF20">
    <property type="entry name" value="SH3 DOMAIN-CONTAINING PROTEIN"/>
    <property type="match status" value="1"/>
</dbReference>
<dbReference type="Proteomes" id="UP000054549">
    <property type="component" value="Unassembled WGS sequence"/>
</dbReference>
<feature type="compositionally biased region" description="Polar residues" evidence="1">
    <location>
        <begin position="743"/>
        <end position="760"/>
    </location>
</feature>
<gene>
    <name evidence="3" type="ORF">M378DRAFT_60270</name>
</gene>
<dbReference type="STRING" id="946122.A0A0C2TNF7"/>
<dbReference type="PANTHER" id="PTHR22834">
    <property type="entry name" value="NUCLEAR FUSION PROTEIN FUS2"/>
    <property type="match status" value="1"/>
</dbReference>
<dbReference type="InterPro" id="IPR051492">
    <property type="entry name" value="Dynamin-Rho_GEF"/>
</dbReference>
<protein>
    <recommendedName>
        <fullName evidence="2">DH domain-containing protein</fullName>
    </recommendedName>
</protein>
<evidence type="ECO:0000256" key="1">
    <source>
        <dbReference type="SAM" id="MobiDB-lite"/>
    </source>
</evidence>
<dbReference type="AlphaFoldDB" id="A0A0C2TNF7"/>
<dbReference type="PROSITE" id="PS50010">
    <property type="entry name" value="DH_2"/>
    <property type="match status" value="1"/>
</dbReference>
<reference evidence="3 4" key="1">
    <citation type="submission" date="2014-04" db="EMBL/GenBank/DDBJ databases">
        <title>Evolutionary Origins and Diversification of the Mycorrhizal Mutualists.</title>
        <authorList>
            <consortium name="DOE Joint Genome Institute"/>
            <consortium name="Mycorrhizal Genomics Consortium"/>
            <person name="Kohler A."/>
            <person name="Kuo A."/>
            <person name="Nagy L.G."/>
            <person name="Floudas D."/>
            <person name="Copeland A."/>
            <person name="Barry K.W."/>
            <person name="Cichocki N."/>
            <person name="Veneault-Fourrey C."/>
            <person name="LaButti K."/>
            <person name="Lindquist E.A."/>
            <person name="Lipzen A."/>
            <person name="Lundell T."/>
            <person name="Morin E."/>
            <person name="Murat C."/>
            <person name="Riley R."/>
            <person name="Ohm R."/>
            <person name="Sun H."/>
            <person name="Tunlid A."/>
            <person name="Henrissat B."/>
            <person name="Grigoriev I.V."/>
            <person name="Hibbett D.S."/>
            <person name="Martin F."/>
        </authorList>
    </citation>
    <scope>NUCLEOTIDE SEQUENCE [LARGE SCALE GENOMIC DNA]</scope>
    <source>
        <strain evidence="3 4">Koide BX008</strain>
    </source>
</reference>
<feature type="region of interest" description="Disordered" evidence="1">
    <location>
        <begin position="195"/>
        <end position="222"/>
    </location>
</feature>
<proteinExistence type="predicted"/>
<feature type="compositionally biased region" description="Low complexity" evidence="1">
    <location>
        <begin position="139"/>
        <end position="153"/>
    </location>
</feature>
<feature type="domain" description="DH" evidence="2">
    <location>
        <begin position="157"/>
        <end position="375"/>
    </location>
</feature>
<keyword evidence="4" id="KW-1185">Reference proteome</keyword>
<feature type="compositionally biased region" description="Low complexity" evidence="1">
    <location>
        <begin position="778"/>
        <end position="789"/>
    </location>
</feature>
<feature type="non-terminal residue" evidence="3">
    <location>
        <position position="1"/>
    </location>
</feature>
<evidence type="ECO:0000313" key="3">
    <source>
        <dbReference type="EMBL" id="KIL68714.1"/>
    </source>
</evidence>
<feature type="compositionally biased region" description="Polar residues" evidence="1">
    <location>
        <begin position="658"/>
        <end position="682"/>
    </location>
</feature>
<feature type="region of interest" description="Disordered" evidence="1">
    <location>
        <begin position="115"/>
        <end position="161"/>
    </location>
</feature>
<dbReference type="InParanoid" id="A0A0C2TNF7"/>
<dbReference type="SMART" id="SM00325">
    <property type="entry name" value="RhoGEF"/>
    <property type="match status" value="1"/>
</dbReference>
<feature type="compositionally biased region" description="Polar residues" evidence="1">
    <location>
        <begin position="841"/>
        <end position="850"/>
    </location>
</feature>
<feature type="non-terminal residue" evidence="3">
    <location>
        <position position="952"/>
    </location>
</feature>
<dbReference type="Gene3D" id="1.20.1270.60">
    <property type="entry name" value="Arfaptin homology (AH) domain/BAR domain"/>
    <property type="match status" value="1"/>
</dbReference>
<dbReference type="GO" id="GO:0005737">
    <property type="term" value="C:cytoplasm"/>
    <property type="evidence" value="ECO:0007669"/>
    <property type="project" value="TreeGrafter"/>
</dbReference>
<dbReference type="Pfam" id="PF00621">
    <property type="entry name" value="RhoGEF"/>
    <property type="match status" value="1"/>
</dbReference>
<feature type="region of interest" description="Disordered" evidence="1">
    <location>
        <begin position="658"/>
        <end position="850"/>
    </location>
</feature>
<feature type="compositionally biased region" description="Polar residues" evidence="1">
    <location>
        <begin position="45"/>
        <end position="56"/>
    </location>
</feature>
<dbReference type="EMBL" id="KN818227">
    <property type="protein sequence ID" value="KIL68714.1"/>
    <property type="molecule type" value="Genomic_DNA"/>
</dbReference>
<dbReference type="InterPro" id="IPR035899">
    <property type="entry name" value="DBL_dom_sf"/>
</dbReference>
<dbReference type="CDD" id="cd00160">
    <property type="entry name" value="RhoGEF"/>
    <property type="match status" value="1"/>
</dbReference>
<feature type="compositionally biased region" description="Low complexity" evidence="1">
    <location>
        <begin position="26"/>
        <end position="42"/>
    </location>
</feature>
<organism evidence="3 4">
    <name type="scientific">Amanita muscaria (strain Koide BX008)</name>
    <dbReference type="NCBI Taxonomy" id="946122"/>
    <lineage>
        <taxon>Eukaryota</taxon>
        <taxon>Fungi</taxon>
        <taxon>Dikarya</taxon>
        <taxon>Basidiomycota</taxon>
        <taxon>Agaricomycotina</taxon>
        <taxon>Agaricomycetes</taxon>
        <taxon>Agaricomycetidae</taxon>
        <taxon>Agaricales</taxon>
        <taxon>Pluteineae</taxon>
        <taxon>Amanitaceae</taxon>
        <taxon>Amanita</taxon>
    </lineage>
</organism>